<feature type="compositionally biased region" description="Low complexity" evidence="1">
    <location>
        <begin position="221"/>
        <end position="246"/>
    </location>
</feature>
<feature type="region of interest" description="Disordered" evidence="1">
    <location>
        <begin position="210"/>
        <end position="246"/>
    </location>
</feature>
<feature type="compositionally biased region" description="Polar residues" evidence="1">
    <location>
        <begin position="335"/>
        <end position="353"/>
    </location>
</feature>
<feature type="compositionally biased region" description="Basic residues" evidence="1">
    <location>
        <begin position="413"/>
        <end position="427"/>
    </location>
</feature>
<proteinExistence type="predicted"/>
<feature type="compositionally biased region" description="Polar residues" evidence="1">
    <location>
        <begin position="302"/>
        <end position="311"/>
    </location>
</feature>
<keyword evidence="2" id="KW-0614">Plasmid</keyword>
<dbReference type="EMBL" id="CM000914">
    <property type="protein sequence ID" value="EFG03728.2"/>
    <property type="molecule type" value="Genomic_DNA"/>
</dbReference>
<protein>
    <submittedName>
        <fullName evidence="2">Uncharacterized protein</fullName>
    </submittedName>
</protein>
<evidence type="ECO:0000313" key="3">
    <source>
        <dbReference type="Proteomes" id="UP000002357"/>
    </source>
</evidence>
<evidence type="ECO:0000256" key="1">
    <source>
        <dbReference type="SAM" id="MobiDB-lite"/>
    </source>
</evidence>
<feature type="compositionally biased region" description="Low complexity" evidence="1">
    <location>
        <begin position="38"/>
        <end position="47"/>
    </location>
</feature>
<gene>
    <name evidence="2" type="ORF">SCLAV_p0237</name>
</gene>
<feature type="region of interest" description="Disordered" evidence="1">
    <location>
        <begin position="1"/>
        <end position="76"/>
    </location>
</feature>
<geneLocation type="plasmid" evidence="2 3">
    <name>pSCL4</name>
</geneLocation>
<reference evidence="2 3" key="1">
    <citation type="journal article" date="2010" name="Genome Biol. Evol.">
        <title>The sequence of a 1.8-mb bacterial linear plasmid reveals a rich evolutionary reservoir of secondary metabolic pathways.</title>
        <authorList>
            <person name="Medema M.H."/>
            <person name="Trefzer A."/>
            <person name="Kovalchuk A."/>
            <person name="van den Berg M."/>
            <person name="Mueller U."/>
            <person name="Heijne W."/>
            <person name="Wu L."/>
            <person name="Alam M.T."/>
            <person name="Ronning C.M."/>
            <person name="Nierman W.C."/>
            <person name="Bovenberg R.A.L."/>
            <person name="Breitling R."/>
            <person name="Takano E."/>
        </authorList>
    </citation>
    <scope>NUCLEOTIDE SEQUENCE [LARGE SCALE GENOMIC DNA]</scope>
    <source>
        <strain evidence="3">ATCC 27064 / DSM 738 / JCM 4710 / NBRC 13307 / NCIMB 12785 / NRRL 3585 / VKM Ac-602</strain>
        <plasmid evidence="2">pSCL4</plasmid>
    </source>
</reference>
<sequence length="643" mass="67854">MHRSALPAYPAPGTGHGDIGLPSTGPATPGTGVPPQPGTTRTQVRPTAASPSAEWPMPLVPVGEQTVSGTRSRRSGPRAWSRSVVWLVGAGVHPRASAVTVRVAEDLAGRMDYTTGQVRYCLDGMVVRLGLSRATVCRHVAVLREMGSLAWAERGSRTNAHRTQGRTDGYARTATVYAAVIPPVFDQAMGHTVIGTGYTARIIIDHRNHIPAPRTTPAPAPAGVSASPASDPGPATDDVPVTDANSSPAADIISAADTNSSSAAAPVPGTGPATVPSRPATHLTTRLTRARSRSAEAPTATVPGQATSTPTGPVGSRVRGQNGVEHQGGVGAGSVDNSPVDNRGSRSLETPSLSWLREVGQAEVVGGEGTSTAHTRTAPPVIHTQGDNPDTGGAKRGTGNGPRAPRGSCGHPARPRSRVARTVRTGKPRAKRTLTILGHKITPARIDRARQMAATLRPLVNWIQGARLNELSWVMLDMAALDWSDAQAQLWLQRLGDHIGTGNRRRRRPDHPHRVIAAALLRHDREQKHRLEQHGPDPQQAKREATVPNAEFEAVRAALAARENQNTGLDLVEYTTVDTAPEDMWDRAAVRADAETDPALVLAYARHAGHDAAVALYGTTAERILHAALEDHRAGIPGQAGFH</sequence>
<feature type="compositionally biased region" description="Low complexity" evidence="1">
    <location>
        <begin position="22"/>
        <end position="31"/>
    </location>
</feature>
<name>D5SII5_STRCL</name>
<feature type="region of interest" description="Disordered" evidence="1">
    <location>
        <begin position="258"/>
        <end position="427"/>
    </location>
</feature>
<dbReference type="Proteomes" id="UP000002357">
    <property type="component" value="Plasmid pSCL4"/>
</dbReference>
<accession>D5SII5</accession>
<organism evidence="2 3">
    <name type="scientific">Streptomyces clavuligerus</name>
    <dbReference type="NCBI Taxonomy" id="1901"/>
    <lineage>
        <taxon>Bacteria</taxon>
        <taxon>Bacillati</taxon>
        <taxon>Actinomycetota</taxon>
        <taxon>Actinomycetes</taxon>
        <taxon>Kitasatosporales</taxon>
        <taxon>Streptomycetaceae</taxon>
        <taxon>Streptomyces</taxon>
    </lineage>
</organism>
<keyword evidence="3" id="KW-1185">Reference proteome</keyword>
<evidence type="ECO:0000313" key="2">
    <source>
        <dbReference type="EMBL" id="EFG03728.2"/>
    </source>
</evidence>
<dbReference type="AlphaFoldDB" id="D5SII5"/>
<feature type="compositionally biased region" description="Low complexity" evidence="1">
    <location>
        <begin position="258"/>
        <end position="287"/>
    </location>
</feature>